<evidence type="ECO:0000313" key="2">
    <source>
        <dbReference type="EMBL" id="CAF4052638.1"/>
    </source>
</evidence>
<evidence type="ECO:0000313" key="3">
    <source>
        <dbReference type="Proteomes" id="UP000663866"/>
    </source>
</evidence>
<feature type="domain" description="UBC core" evidence="1">
    <location>
        <begin position="181"/>
        <end position="355"/>
    </location>
</feature>
<sequence>MSHTIRNDECNAVSFLQLHATKIHRLVLIRSPTVCFTSLNNLRSLTLKYGTPEQFNSIRPEYFPFLEILHVDSGLSLNASDVEKAMDKLLKMLFSNGFPKLRIFTSIHIGAISSRETWSHAPNLQCVHLYLKQNKDYELLLSICPNLRRFTTYEHHVFSPLSGRSHTWDTFKSCILGKSQGNHRRIMTEIGRLSTLEWGGKFMLHECSLDYMTKKSVPARFDNTGVPPLVLSEENFVIRGRIFPSKHPYSLASFLIEIRLPNAFPFAIPRVSFLDPIYHPHVKKTTEICECSLKLTPDNWRPTNSLNDVIETLIEVIEIEPTIGQYHEPTAGLEYHSARDTFDQKALSLVLSKGRPREYH</sequence>
<dbReference type="Gene3D" id="3.10.110.10">
    <property type="entry name" value="Ubiquitin Conjugating Enzyme"/>
    <property type="match status" value="1"/>
</dbReference>
<organism evidence="2 3">
    <name type="scientific">Rotaria magnacalcarata</name>
    <dbReference type="NCBI Taxonomy" id="392030"/>
    <lineage>
        <taxon>Eukaryota</taxon>
        <taxon>Metazoa</taxon>
        <taxon>Spiralia</taxon>
        <taxon>Gnathifera</taxon>
        <taxon>Rotifera</taxon>
        <taxon>Eurotatoria</taxon>
        <taxon>Bdelloidea</taxon>
        <taxon>Philodinida</taxon>
        <taxon>Philodinidae</taxon>
        <taxon>Rotaria</taxon>
    </lineage>
</organism>
<gene>
    <name evidence="2" type="ORF">OVN521_LOCUS18094</name>
</gene>
<dbReference type="Pfam" id="PF00179">
    <property type="entry name" value="UQ_con"/>
    <property type="match status" value="1"/>
</dbReference>
<dbReference type="PROSITE" id="PS50127">
    <property type="entry name" value="UBC_2"/>
    <property type="match status" value="1"/>
</dbReference>
<dbReference type="SUPFAM" id="SSF54495">
    <property type="entry name" value="UBC-like"/>
    <property type="match status" value="1"/>
</dbReference>
<dbReference type="AlphaFoldDB" id="A0A819RSD5"/>
<keyword evidence="3" id="KW-1185">Reference proteome</keyword>
<dbReference type="EMBL" id="CAJOBG010003232">
    <property type="protein sequence ID" value="CAF4052638.1"/>
    <property type="molecule type" value="Genomic_DNA"/>
</dbReference>
<name>A0A819RSD5_9BILA</name>
<reference evidence="2" key="1">
    <citation type="submission" date="2021-02" db="EMBL/GenBank/DDBJ databases">
        <authorList>
            <person name="Nowell W R."/>
        </authorList>
    </citation>
    <scope>NUCLEOTIDE SEQUENCE</scope>
</reference>
<comment type="caution">
    <text evidence="2">The sequence shown here is derived from an EMBL/GenBank/DDBJ whole genome shotgun (WGS) entry which is preliminary data.</text>
</comment>
<dbReference type="PANTHER" id="PTHR24068">
    <property type="entry name" value="UBIQUITIN-CONJUGATING ENZYME E2"/>
    <property type="match status" value="1"/>
</dbReference>
<evidence type="ECO:0000259" key="1">
    <source>
        <dbReference type="PROSITE" id="PS50127"/>
    </source>
</evidence>
<dbReference type="InterPro" id="IPR000608">
    <property type="entry name" value="UBC"/>
</dbReference>
<dbReference type="InterPro" id="IPR016135">
    <property type="entry name" value="UBQ-conjugating_enzyme/RWD"/>
</dbReference>
<protein>
    <recommendedName>
        <fullName evidence="1">UBC core domain-containing protein</fullName>
    </recommendedName>
</protein>
<dbReference type="SMART" id="SM00212">
    <property type="entry name" value="UBCc"/>
    <property type="match status" value="1"/>
</dbReference>
<accession>A0A819RSD5</accession>
<dbReference type="Proteomes" id="UP000663866">
    <property type="component" value="Unassembled WGS sequence"/>
</dbReference>
<proteinExistence type="predicted"/>